<keyword evidence="4" id="KW-1185">Reference proteome</keyword>
<dbReference type="SUPFAM" id="SSF51735">
    <property type="entry name" value="NAD(P)-binding Rossmann-fold domains"/>
    <property type="match status" value="1"/>
</dbReference>
<evidence type="ECO:0000313" key="4">
    <source>
        <dbReference type="Proteomes" id="UP000317318"/>
    </source>
</evidence>
<dbReference type="OrthoDB" id="9807212at2"/>
<dbReference type="AlphaFoldDB" id="A0A517QVV7"/>
<evidence type="ECO:0000256" key="1">
    <source>
        <dbReference type="SAM" id="MobiDB-lite"/>
    </source>
</evidence>
<dbReference type="InterPro" id="IPR026055">
    <property type="entry name" value="FAR"/>
</dbReference>
<sequence>MQRSVLMTGATGLLGRYVLRELLRANVDVAVISRPSEHASAQDRLLELVESLEEEVGRSLSPPTVFDGDLNRPGLGLNESSRQWVETHCDAMLHNAASLQFIATEEGGEPYRSNVEGLRNVIELCRSTQIRKFHHVSTAYVCGERPGPIMECDLDAGQTFRNDYERSKFEAERIIRDASCFDSLTVYRPAIIAGDAQTGYTSSYHGLLSYYKFISVIARSVEPGPDGRRFIPIRVRITGEERRNVVPVDWVANAMVRIFNQPSLHGETYHLAPSEPTTTNHSIGTCLEYFSIDGVEFVGHDADISDWNTYEQAVAENTAIYDAYVTSDPVFDVSNTIAALPDLPCPELDRDMLHRFIEFGESDRWGKRQSRKKRSPKDNAVGVS</sequence>
<organism evidence="3 4">
    <name type="scientific">Stratiformator vulcanicus</name>
    <dbReference type="NCBI Taxonomy" id="2527980"/>
    <lineage>
        <taxon>Bacteria</taxon>
        <taxon>Pseudomonadati</taxon>
        <taxon>Planctomycetota</taxon>
        <taxon>Planctomycetia</taxon>
        <taxon>Planctomycetales</taxon>
        <taxon>Planctomycetaceae</taxon>
        <taxon>Stratiformator</taxon>
    </lineage>
</organism>
<dbReference type="InterPro" id="IPR036291">
    <property type="entry name" value="NAD(P)-bd_dom_sf"/>
</dbReference>
<gene>
    <name evidence="3" type="primary">lgrD_1</name>
    <name evidence="3" type="ORF">Pan189_00770</name>
</gene>
<dbReference type="Proteomes" id="UP000317318">
    <property type="component" value="Chromosome"/>
</dbReference>
<protein>
    <submittedName>
        <fullName evidence="3">Linear gramicidin synthase subunit D</fullName>
    </submittedName>
</protein>
<dbReference type="RefSeq" id="WP_145361995.1">
    <property type="nucleotide sequence ID" value="NZ_CP036268.1"/>
</dbReference>
<dbReference type="KEGG" id="svp:Pan189_00770"/>
<evidence type="ECO:0000313" key="3">
    <source>
        <dbReference type="EMBL" id="QDT35724.1"/>
    </source>
</evidence>
<dbReference type="Pfam" id="PF07993">
    <property type="entry name" value="NAD_binding_4"/>
    <property type="match status" value="1"/>
</dbReference>
<feature type="region of interest" description="Disordered" evidence="1">
    <location>
        <begin position="365"/>
        <end position="384"/>
    </location>
</feature>
<name>A0A517QVV7_9PLAN</name>
<dbReference type="InterPro" id="IPR013120">
    <property type="entry name" value="FAR_NAD-bd"/>
</dbReference>
<dbReference type="CDD" id="cd05263">
    <property type="entry name" value="MupV_like_SDR_e"/>
    <property type="match status" value="1"/>
</dbReference>
<dbReference type="EMBL" id="CP036268">
    <property type="protein sequence ID" value="QDT35724.1"/>
    <property type="molecule type" value="Genomic_DNA"/>
</dbReference>
<feature type="domain" description="Thioester reductase (TE)" evidence="2">
    <location>
        <begin position="8"/>
        <end position="255"/>
    </location>
</feature>
<dbReference type="Gene3D" id="3.40.50.720">
    <property type="entry name" value="NAD(P)-binding Rossmann-like Domain"/>
    <property type="match status" value="1"/>
</dbReference>
<evidence type="ECO:0000259" key="2">
    <source>
        <dbReference type="Pfam" id="PF07993"/>
    </source>
</evidence>
<dbReference type="GO" id="GO:0035336">
    <property type="term" value="P:long-chain fatty-acyl-CoA metabolic process"/>
    <property type="evidence" value="ECO:0007669"/>
    <property type="project" value="TreeGrafter"/>
</dbReference>
<dbReference type="GO" id="GO:0080019">
    <property type="term" value="F:alcohol-forming very long-chain fatty acyl-CoA reductase activity"/>
    <property type="evidence" value="ECO:0007669"/>
    <property type="project" value="InterPro"/>
</dbReference>
<proteinExistence type="predicted"/>
<reference evidence="3 4" key="1">
    <citation type="submission" date="2019-02" db="EMBL/GenBank/DDBJ databases">
        <title>Deep-cultivation of Planctomycetes and their phenomic and genomic characterization uncovers novel biology.</title>
        <authorList>
            <person name="Wiegand S."/>
            <person name="Jogler M."/>
            <person name="Boedeker C."/>
            <person name="Pinto D."/>
            <person name="Vollmers J."/>
            <person name="Rivas-Marin E."/>
            <person name="Kohn T."/>
            <person name="Peeters S.H."/>
            <person name="Heuer A."/>
            <person name="Rast P."/>
            <person name="Oberbeckmann S."/>
            <person name="Bunk B."/>
            <person name="Jeske O."/>
            <person name="Meyerdierks A."/>
            <person name="Storesund J.E."/>
            <person name="Kallscheuer N."/>
            <person name="Luecker S."/>
            <person name="Lage O.M."/>
            <person name="Pohl T."/>
            <person name="Merkel B.J."/>
            <person name="Hornburger P."/>
            <person name="Mueller R.-W."/>
            <person name="Bruemmer F."/>
            <person name="Labrenz M."/>
            <person name="Spormann A.M."/>
            <person name="Op den Camp H."/>
            <person name="Overmann J."/>
            <person name="Amann R."/>
            <person name="Jetten M.S.M."/>
            <person name="Mascher T."/>
            <person name="Medema M.H."/>
            <person name="Devos D.P."/>
            <person name="Kaster A.-K."/>
            <person name="Ovreas L."/>
            <person name="Rohde M."/>
            <person name="Galperin M.Y."/>
            <person name="Jogler C."/>
        </authorList>
    </citation>
    <scope>NUCLEOTIDE SEQUENCE [LARGE SCALE GENOMIC DNA]</scope>
    <source>
        <strain evidence="3 4">Pan189</strain>
    </source>
</reference>
<dbReference type="PANTHER" id="PTHR11011">
    <property type="entry name" value="MALE STERILITY PROTEIN 2-RELATED"/>
    <property type="match status" value="1"/>
</dbReference>
<dbReference type="PANTHER" id="PTHR11011:SF45">
    <property type="entry name" value="FATTY ACYL-COA REDUCTASE CG8306-RELATED"/>
    <property type="match status" value="1"/>
</dbReference>
<accession>A0A517QVV7</accession>